<keyword evidence="3 9" id="KW-0547">Nucleotide-binding</keyword>
<evidence type="ECO:0000256" key="4">
    <source>
        <dbReference type="ARBA" id="ARBA00022777"/>
    </source>
</evidence>
<protein>
    <recommendedName>
        <fullName evidence="9">UMP-CMP kinase</fullName>
        <ecNumber evidence="9">2.7.4.14</ecNumber>
    </recommendedName>
    <alternativeName>
        <fullName evidence="9">Deoxycytidylate kinase</fullName>
        <shortName evidence="9">CK</shortName>
        <shortName evidence="9">dCMP kinase</shortName>
    </alternativeName>
    <alternativeName>
        <fullName evidence="9">Uridine monophosphate/cytidine monophosphate kinase</fullName>
        <shortName evidence="9">UMP/CMP kinase</shortName>
        <shortName evidence="9">UMP/CMPK</shortName>
    </alternativeName>
</protein>
<evidence type="ECO:0000256" key="9">
    <source>
        <dbReference type="HAMAP-Rule" id="MF_03172"/>
    </source>
</evidence>
<dbReference type="PROSITE" id="PS00113">
    <property type="entry name" value="ADENYLATE_KINASE"/>
    <property type="match status" value="1"/>
</dbReference>
<dbReference type="RefSeq" id="XP_002740977.1">
    <property type="nucleotide sequence ID" value="XM_002740931.2"/>
</dbReference>
<comment type="caution">
    <text evidence="9">Lacks conserved residue(s) required for the propagation of feature annotation.</text>
</comment>
<comment type="subunit">
    <text evidence="9">Monomer.</text>
</comment>
<dbReference type="NCBIfam" id="TIGR01359">
    <property type="entry name" value="UMP_CMP_kin_fam"/>
    <property type="match status" value="1"/>
</dbReference>
<dbReference type="PANTHER" id="PTHR23359">
    <property type="entry name" value="NUCLEOTIDE KINASE"/>
    <property type="match status" value="1"/>
</dbReference>
<evidence type="ECO:0000256" key="2">
    <source>
        <dbReference type="ARBA" id="ARBA00022679"/>
    </source>
</evidence>
<dbReference type="Pfam" id="PF00406">
    <property type="entry name" value="ADK"/>
    <property type="match status" value="1"/>
</dbReference>
<dbReference type="GeneID" id="100367240"/>
<evidence type="ECO:0000256" key="5">
    <source>
        <dbReference type="ARBA" id="ARBA00022840"/>
    </source>
</evidence>
<evidence type="ECO:0000313" key="10">
    <source>
        <dbReference type="Proteomes" id="UP000694865"/>
    </source>
</evidence>
<dbReference type="HAMAP" id="MF_00235">
    <property type="entry name" value="Adenylate_kinase_Adk"/>
    <property type="match status" value="1"/>
</dbReference>
<keyword evidence="2 9" id="KW-0808">Transferase</keyword>
<dbReference type="CDD" id="cd01428">
    <property type="entry name" value="ADK"/>
    <property type="match status" value="1"/>
</dbReference>
<dbReference type="PRINTS" id="PR00094">
    <property type="entry name" value="ADENYLTKNASE"/>
</dbReference>
<evidence type="ECO:0000256" key="6">
    <source>
        <dbReference type="ARBA" id="ARBA00022975"/>
    </source>
</evidence>
<comment type="subcellular location">
    <subcellularLocation>
        <location evidence="9">Cytoplasm</location>
    </subcellularLocation>
    <subcellularLocation>
        <location evidence="9">Nucleus</location>
    </subcellularLocation>
</comment>
<feature type="binding site" evidence="9">
    <location>
        <position position="182"/>
    </location>
    <ligand>
        <name>ATP</name>
        <dbReference type="ChEBI" id="CHEBI:30616"/>
    </ligand>
</feature>
<dbReference type="InterPro" id="IPR033690">
    <property type="entry name" value="Adenylat_kinase_CS"/>
</dbReference>
<comment type="catalytic activity">
    <reaction evidence="9">
        <text>CMP + ATP = CDP + ADP</text>
        <dbReference type="Rhea" id="RHEA:11600"/>
        <dbReference type="ChEBI" id="CHEBI:30616"/>
        <dbReference type="ChEBI" id="CHEBI:58069"/>
        <dbReference type="ChEBI" id="CHEBI:60377"/>
        <dbReference type="ChEBI" id="CHEBI:456216"/>
        <dbReference type="EC" id="2.7.4.14"/>
    </reaction>
</comment>
<sequence>MAAEKPNVVFVLGAPGAGKGTQCSNIVEKFKYVHLSAGDLLRAERNEPKSEFGDLIATHIKEGKIVPVAITCSLLERAMNDSMKAGQGNNFVIDGFPRNQDNLDGWNCQMGDKTNLKFVLFFDCPEEICIDRCISRGAAGSGRTDDNKESLKKRFETYVTSTKPIIDHYAEKNLVKKVDGSRSADAVFTDVQALFSS</sequence>
<dbReference type="InterPro" id="IPR000850">
    <property type="entry name" value="Adenylat/UMP-CMP_kin"/>
</dbReference>
<comment type="domain">
    <text evidence="9">Consists of three domains, a large central CORE domain and two small peripheral domains, NMPbind and LID, which undergo movements during catalysis. The LID domain closes over the site of phosphoryl transfer upon ATP binding. Assembling and dissambling the active center during each catalytic cycle provides an effective means to prevent ATP hydrolysis.</text>
</comment>
<feature type="binding site" evidence="9">
    <location>
        <begin position="64"/>
        <end position="66"/>
    </location>
    <ligand>
        <name>a ribonucleoside 5'-phosphate</name>
        <dbReference type="ChEBI" id="CHEBI:58043"/>
    </ligand>
</feature>
<feature type="binding site" evidence="9">
    <location>
        <position position="136"/>
    </location>
    <ligand>
        <name>ATP</name>
        <dbReference type="ChEBI" id="CHEBI:30616"/>
    </ligand>
</feature>
<name>A0ABM0GZP7_SACKO</name>
<keyword evidence="10" id="KW-1185">Reference proteome</keyword>
<dbReference type="InterPro" id="IPR027417">
    <property type="entry name" value="P-loop_NTPase"/>
</dbReference>
<dbReference type="HAMAP" id="MF_03172">
    <property type="entry name" value="Adenylate_kinase_UMP_CMP_kin"/>
    <property type="match status" value="1"/>
</dbReference>
<keyword evidence="4 9" id="KW-0418">Kinase</keyword>
<keyword evidence="7 9" id="KW-0539">Nucleus</keyword>
<evidence type="ECO:0000256" key="8">
    <source>
        <dbReference type="ARBA" id="ARBA00048116"/>
    </source>
</evidence>
<comment type="catalytic activity">
    <reaction evidence="8 9">
        <text>UMP + ATP = UDP + ADP</text>
        <dbReference type="Rhea" id="RHEA:24400"/>
        <dbReference type="ChEBI" id="CHEBI:30616"/>
        <dbReference type="ChEBI" id="CHEBI:57865"/>
        <dbReference type="ChEBI" id="CHEBI:58223"/>
        <dbReference type="ChEBI" id="CHEBI:456216"/>
        <dbReference type="EC" id="2.7.4.14"/>
    </reaction>
</comment>
<evidence type="ECO:0000256" key="1">
    <source>
        <dbReference type="ARBA" id="ARBA00022490"/>
    </source>
</evidence>
<feature type="binding site" evidence="9">
    <location>
        <begin position="95"/>
        <end position="98"/>
    </location>
    <ligand>
        <name>a ribonucleoside 5'-phosphate</name>
        <dbReference type="ChEBI" id="CHEBI:58043"/>
    </ligand>
</feature>
<proteinExistence type="inferred from homology"/>
<reference evidence="11" key="1">
    <citation type="submission" date="2025-08" db="UniProtKB">
        <authorList>
            <consortium name="RefSeq"/>
        </authorList>
    </citation>
    <scope>IDENTIFICATION</scope>
    <source>
        <tissue evidence="11">Testes</tissue>
    </source>
</reference>
<dbReference type="EC" id="2.7.4.14" evidence="9"/>
<evidence type="ECO:0000256" key="3">
    <source>
        <dbReference type="ARBA" id="ARBA00022741"/>
    </source>
</evidence>
<dbReference type="Gene3D" id="3.40.50.300">
    <property type="entry name" value="P-loop containing nucleotide triphosphate hydrolases"/>
    <property type="match status" value="1"/>
</dbReference>
<feature type="region of interest" description="NMPbind" evidence="9">
    <location>
        <begin position="36"/>
        <end position="66"/>
    </location>
</feature>
<keyword evidence="5 9" id="KW-0067">ATP-binding</keyword>
<evidence type="ECO:0000256" key="7">
    <source>
        <dbReference type="ARBA" id="ARBA00023242"/>
    </source>
</evidence>
<gene>
    <name evidence="11" type="primary">LOC100367240</name>
</gene>
<feature type="binding site" evidence="9">
    <location>
        <position position="102"/>
    </location>
    <ligand>
        <name>CMP</name>
        <dbReference type="ChEBI" id="CHEBI:60377"/>
    </ligand>
</feature>
<comment type="catalytic activity">
    <reaction evidence="9">
        <text>dCMP + ATP = dCDP + ADP</text>
        <dbReference type="Rhea" id="RHEA:25094"/>
        <dbReference type="ChEBI" id="CHEBI:30616"/>
        <dbReference type="ChEBI" id="CHEBI:57566"/>
        <dbReference type="ChEBI" id="CHEBI:58593"/>
        <dbReference type="ChEBI" id="CHEBI:456216"/>
        <dbReference type="EC" id="2.7.4.14"/>
    </reaction>
</comment>
<feature type="binding site" evidence="9">
    <location>
        <position position="42"/>
    </location>
    <ligand>
        <name>a ribonucleoside 5'-phosphate</name>
        <dbReference type="ChEBI" id="CHEBI:58043"/>
    </ligand>
</feature>
<feature type="binding site" evidence="9">
    <location>
        <position position="154"/>
    </location>
    <ligand>
        <name>a ribonucleoside 5'-phosphate</name>
        <dbReference type="ChEBI" id="CHEBI:58043"/>
    </ligand>
</feature>
<comment type="similarity">
    <text evidence="9">Belongs to the adenylate kinase family. UMP-CMP kinase subfamily.</text>
</comment>
<dbReference type="SUPFAM" id="SSF52540">
    <property type="entry name" value="P-loop containing nucleoside triphosphate hydrolases"/>
    <property type="match status" value="1"/>
</dbReference>
<dbReference type="InterPro" id="IPR006266">
    <property type="entry name" value="UMP_CMP_kinase"/>
</dbReference>
<keyword evidence="6 9" id="KW-0665">Pyrimidine biosynthesis</keyword>
<evidence type="ECO:0000313" key="11">
    <source>
        <dbReference type="RefSeq" id="XP_002740977.1"/>
    </source>
</evidence>
<feature type="binding site" evidence="9">
    <location>
        <begin position="16"/>
        <end position="21"/>
    </location>
    <ligand>
        <name>ATP</name>
        <dbReference type="ChEBI" id="CHEBI:30616"/>
    </ligand>
</feature>
<feature type="binding site" evidence="9">
    <location>
        <position position="143"/>
    </location>
    <ligand>
        <name>a ribonucleoside 5'-phosphate</name>
        <dbReference type="ChEBI" id="CHEBI:58043"/>
    </ligand>
</feature>
<organism evidence="10 11">
    <name type="scientific">Saccoglossus kowalevskii</name>
    <name type="common">Acorn worm</name>
    <dbReference type="NCBI Taxonomy" id="10224"/>
    <lineage>
        <taxon>Eukaryota</taxon>
        <taxon>Metazoa</taxon>
        <taxon>Hemichordata</taxon>
        <taxon>Enteropneusta</taxon>
        <taxon>Harrimaniidae</taxon>
        <taxon>Saccoglossus</taxon>
    </lineage>
</organism>
<dbReference type="Proteomes" id="UP000694865">
    <property type="component" value="Unplaced"/>
</dbReference>
<accession>A0ABM0GZP7</accession>
<keyword evidence="1 9" id="KW-0963">Cytoplasm</keyword>
<comment type="function">
    <text evidence="9">Catalyzes the phosphorylation of pyrimidine nucleoside monophosphates at the expense of ATP. Plays an important role in de novo pyrimidine nucleotide biosynthesis. Has preference for UMP and CMP as phosphate acceptors.</text>
</comment>
<comment type="cofactor">
    <cofactor evidence="9">
        <name>Mg(2+)</name>
        <dbReference type="ChEBI" id="CHEBI:18420"/>
    </cofactor>
    <text evidence="9">Binds 1 Mg(2+) ion per monomer.</text>
</comment>